<sequence length="318" mass="35942">MKKLIILIFAVVLIYSCEEIISVPDISEDFIVLIAPADDTVLEDTNVTFSWEEIEFADQYQIQVAQPNFANANQVVLDTILGDSVQSFRSFSTVLPPNMYQWRVRGLNDNFQTDYTTQSFKVDTLQSDIDISDQVVTTIAPVNNAEITAGTISFNWEALTNATMYQLQIAYPDFQAPIQIVRDTLITTPLYTTTLESNDYQWRVKAINMSSETAYTTQSLSVIDDMMDLSDQTVEIIAPEDGFETSETMVNLSWQGIEEATLYRIIITDLSDNSVFLEQTVTTTDITIEFVSGMYSWAVRAENDTQNTPYTEQTITIL</sequence>
<dbReference type="RefSeq" id="WP_379982680.1">
    <property type="nucleotide sequence ID" value="NZ_JBHSFV010000020.1"/>
</dbReference>
<dbReference type="EMBL" id="JBHSFV010000020">
    <property type="protein sequence ID" value="MFC4636462.1"/>
    <property type="molecule type" value="Genomic_DNA"/>
</dbReference>
<name>A0ABV9I2W8_9FLAO</name>
<accession>A0ABV9I2W8</accession>
<evidence type="ECO:0000313" key="1">
    <source>
        <dbReference type="EMBL" id="MFC4636462.1"/>
    </source>
</evidence>
<organism evidence="1 2">
    <name type="scientific">Dokdonia ponticola</name>
    <dbReference type="NCBI Taxonomy" id="2041041"/>
    <lineage>
        <taxon>Bacteria</taxon>
        <taxon>Pseudomonadati</taxon>
        <taxon>Bacteroidota</taxon>
        <taxon>Flavobacteriia</taxon>
        <taxon>Flavobacteriales</taxon>
        <taxon>Flavobacteriaceae</taxon>
        <taxon>Dokdonia</taxon>
    </lineage>
</organism>
<comment type="caution">
    <text evidence="1">The sequence shown here is derived from an EMBL/GenBank/DDBJ whole genome shotgun (WGS) entry which is preliminary data.</text>
</comment>
<dbReference type="InterPro" id="IPR013783">
    <property type="entry name" value="Ig-like_fold"/>
</dbReference>
<proteinExistence type="predicted"/>
<dbReference type="Proteomes" id="UP001596043">
    <property type="component" value="Unassembled WGS sequence"/>
</dbReference>
<dbReference type="Gene3D" id="2.60.40.10">
    <property type="entry name" value="Immunoglobulins"/>
    <property type="match status" value="3"/>
</dbReference>
<protein>
    <recommendedName>
        <fullName evidence="3">Fibronectin type-III domain-containing protein</fullName>
    </recommendedName>
</protein>
<reference evidence="2" key="1">
    <citation type="journal article" date="2019" name="Int. J. Syst. Evol. Microbiol.">
        <title>The Global Catalogue of Microorganisms (GCM) 10K type strain sequencing project: providing services to taxonomists for standard genome sequencing and annotation.</title>
        <authorList>
            <consortium name="The Broad Institute Genomics Platform"/>
            <consortium name="The Broad Institute Genome Sequencing Center for Infectious Disease"/>
            <person name="Wu L."/>
            <person name="Ma J."/>
        </authorList>
    </citation>
    <scope>NUCLEOTIDE SEQUENCE [LARGE SCALE GENOMIC DNA]</scope>
    <source>
        <strain evidence="2">YJ-61-S</strain>
    </source>
</reference>
<evidence type="ECO:0008006" key="3">
    <source>
        <dbReference type="Google" id="ProtNLM"/>
    </source>
</evidence>
<dbReference type="PROSITE" id="PS51257">
    <property type="entry name" value="PROKAR_LIPOPROTEIN"/>
    <property type="match status" value="1"/>
</dbReference>
<gene>
    <name evidence="1" type="ORF">ACFO3O_21325</name>
</gene>
<evidence type="ECO:0000313" key="2">
    <source>
        <dbReference type="Proteomes" id="UP001596043"/>
    </source>
</evidence>
<keyword evidence="2" id="KW-1185">Reference proteome</keyword>